<dbReference type="OrthoDB" id="1262810at2759"/>
<dbReference type="PANTHER" id="PTHR47839">
    <property type="entry name" value="DOMAIN PROTEIN, PUTATIVE (AFU_ORTHOLOGUE AFUA_6G04830)-RELATED"/>
    <property type="match status" value="1"/>
</dbReference>
<dbReference type="Proteomes" id="UP000663877">
    <property type="component" value="Unassembled WGS sequence"/>
</dbReference>
<gene>
    <name evidence="1" type="ORF">BJG266_LOCUS49625</name>
    <name evidence="2" type="ORF">QVE165_LOCUS66714</name>
</gene>
<feature type="non-terminal residue" evidence="1">
    <location>
        <position position="1"/>
    </location>
</feature>
<evidence type="ECO:0000313" key="2">
    <source>
        <dbReference type="EMBL" id="CAF1678620.1"/>
    </source>
</evidence>
<sequence>QSSYFSQTKENTDEIIKDKLRFYTKCLKQLASTSNIKEKFQHEPLKSDLMNKPWCLAYRIIENNETIFEIVKPTDVYLNDDHQSVIDLQPLCAPDELDIIKLYEIFGAQWLSETVKRTLIHTGQIFTTERSKQLSELIDYRLDMLFVNKRGDYLENIDEKRLDLLRKNLFVYESEGIQCEITFQDRTIKLDKSTNCSSCVLEYDKNQVNLYIHKDLPTLDYIDIVSELTRFVHRKPLETLVHSISDKLSSPLETLKRRGIPVDRLLKNKQPLKLLLRKENILQDFDSHYQQSIEKASDGFLQSLKDFLTPSIENYSSNIKRNCIDDFGKHQNLNKIDLNQITQTSRSYSQNEFQHSEYSRRENNNLCEYIPS</sequence>
<dbReference type="EMBL" id="CAJNOI010007674">
    <property type="protein sequence ID" value="CAF1590939.1"/>
    <property type="molecule type" value="Genomic_DNA"/>
</dbReference>
<evidence type="ECO:0000313" key="3">
    <source>
        <dbReference type="Proteomes" id="UP000663832"/>
    </source>
</evidence>
<accession>A0A816A3R5</accession>
<comment type="caution">
    <text evidence="1">The sequence shown here is derived from an EMBL/GenBank/DDBJ whole genome shotgun (WGS) entry which is preliminary data.</text>
</comment>
<dbReference type="Proteomes" id="UP000663832">
    <property type="component" value="Unassembled WGS sequence"/>
</dbReference>
<dbReference type="EMBL" id="CAJNOM010008118">
    <property type="protein sequence ID" value="CAF1678620.1"/>
    <property type="molecule type" value="Genomic_DNA"/>
</dbReference>
<reference evidence="1" key="1">
    <citation type="submission" date="2021-02" db="EMBL/GenBank/DDBJ databases">
        <authorList>
            <person name="Nowell W R."/>
        </authorList>
    </citation>
    <scope>NUCLEOTIDE SEQUENCE</scope>
</reference>
<proteinExistence type="predicted"/>
<keyword evidence="3" id="KW-1185">Reference proteome</keyword>
<dbReference type="PANTHER" id="PTHR47839:SF1">
    <property type="entry name" value="DOMAIN PROTEIN, PUTATIVE (AFU_ORTHOLOGUE AFUA_6G04830)-RELATED"/>
    <property type="match status" value="1"/>
</dbReference>
<protein>
    <submittedName>
        <fullName evidence="1">Uncharacterized protein</fullName>
    </submittedName>
</protein>
<organism evidence="1 4">
    <name type="scientific">Adineta steineri</name>
    <dbReference type="NCBI Taxonomy" id="433720"/>
    <lineage>
        <taxon>Eukaryota</taxon>
        <taxon>Metazoa</taxon>
        <taxon>Spiralia</taxon>
        <taxon>Gnathifera</taxon>
        <taxon>Rotifera</taxon>
        <taxon>Eurotatoria</taxon>
        <taxon>Bdelloidea</taxon>
        <taxon>Adinetida</taxon>
        <taxon>Adinetidae</taxon>
        <taxon>Adineta</taxon>
    </lineage>
</organism>
<evidence type="ECO:0000313" key="1">
    <source>
        <dbReference type="EMBL" id="CAF1590939.1"/>
    </source>
</evidence>
<name>A0A816A3R5_9BILA</name>
<dbReference type="AlphaFoldDB" id="A0A816A3R5"/>
<feature type="non-terminal residue" evidence="1">
    <location>
        <position position="372"/>
    </location>
</feature>
<evidence type="ECO:0000313" key="4">
    <source>
        <dbReference type="Proteomes" id="UP000663877"/>
    </source>
</evidence>